<organism evidence="1 2">
    <name type="scientific">Candidatus Campbellbacteria bacterium RIFCSPLOWO2_01_FULL_34_15</name>
    <dbReference type="NCBI Taxonomy" id="1797579"/>
    <lineage>
        <taxon>Bacteria</taxon>
        <taxon>Candidatus Campbelliibacteriota</taxon>
    </lineage>
</organism>
<gene>
    <name evidence="1" type="ORF">A2996_00545</name>
</gene>
<reference evidence="1 2" key="1">
    <citation type="journal article" date="2016" name="Nat. Commun.">
        <title>Thousands of microbial genomes shed light on interconnected biogeochemical processes in an aquifer system.</title>
        <authorList>
            <person name="Anantharaman K."/>
            <person name="Brown C.T."/>
            <person name="Hug L.A."/>
            <person name="Sharon I."/>
            <person name="Castelle C.J."/>
            <person name="Probst A.J."/>
            <person name="Thomas B.C."/>
            <person name="Singh A."/>
            <person name="Wilkins M.J."/>
            <person name="Karaoz U."/>
            <person name="Brodie E.L."/>
            <person name="Williams K.H."/>
            <person name="Hubbard S.S."/>
            <person name="Banfield J.F."/>
        </authorList>
    </citation>
    <scope>NUCLEOTIDE SEQUENCE [LARGE SCALE GENOMIC DNA]</scope>
</reference>
<dbReference type="STRING" id="1797579.A2996_00545"/>
<evidence type="ECO:0000313" key="1">
    <source>
        <dbReference type="EMBL" id="OGD68139.1"/>
    </source>
</evidence>
<accession>A0A1F5EL50</accession>
<sequence length="222" mass="25541">MSRKETKDNAIRLRKEGHSYSYISKKLDVPNGTLSYWLSDIPYKPNEETKKRIKSSVEKMIAVKRGQRDKSLEKAKKEALQDIGKLNKRDLFMLGLGLYIGEGTKSHGITRVINSNPKVINLAIRWFEEVCGLEKDNFSITLHIYPDNNKDECLKFWSKYTNIAVSQFGKTQIDTRKKKKSKRGKLPYGTAHLTVRGNGKKEFGVFLSRKIGEWTNLVLDNK</sequence>
<dbReference type="Proteomes" id="UP000176865">
    <property type="component" value="Unassembled WGS sequence"/>
</dbReference>
<proteinExistence type="predicted"/>
<protein>
    <submittedName>
        <fullName evidence="1">Uncharacterized protein</fullName>
    </submittedName>
</protein>
<evidence type="ECO:0000313" key="2">
    <source>
        <dbReference type="Proteomes" id="UP000176865"/>
    </source>
</evidence>
<dbReference type="AlphaFoldDB" id="A0A1F5EL50"/>
<name>A0A1F5EL50_9BACT</name>
<comment type="caution">
    <text evidence="1">The sequence shown here is derived from an EMBL/GenBank/DDBJ whole genome shotgun (WGS) entry which is preliminary data.</text>
</comment>
<dbReference type="EMBL" id="MFAB01000033">
    <property type="protein sequence ID" value="OGD68139.1"/>
    <property type="molecule type" value="Genomic_DNA"/>
</dbReference>